<keyword evidence="1 3" id="KW-0378">Hydrolase</keyword>
<dbReference type="Gene3D" id="3.40.50.1820">
    <property type="entry name" value="alpha/beta hydrolase"/>
    <property type="match status" value="1"/>
</dbReference>
<dbReference type="Pfam" id="PF12697">
    <property type="entry name" value="Abhydrolase_6"/>
    <property type="match status" value="1"/>
</dbReference>
<sequence>MTISISKLYCLNPTGFHRISCTVWSALHHARPLVCAHGFSRNGRDFDALASALSDTYQVYCPDAAGRGHSDWLEQREHYNYDQYLRDNATLLSHITAPLPDEPSRPSPSVDWVGTSMGGLVGMMLGAQPHNPIRRLVLNDIGAQISAASLNRIGEYVRETPTFETVADYQAHLADIHASFGPLDETQWQHLAHHSHRMEDGRVVPHYDPKIASAFDQPVEADVELWSLWSAIDIPTLVIRGGQSDLLASETLDRMVELKPDTQVLEIPDAGHAPALMRDHEIAAIRAFLSDPSLGPD</sequence>
<gene>
    <name evidence="3" type="ORF">SADO_14989</name>
</gene>
<dbReference type="RefSeq" id="WP_353112885.1">
    <property type="nucleotide sequence ID" value="NZ_APND01000005.1"/>
</dbReference>
<dbReference type="InterPro" id="IPR000073">
    <property type="entry name" value="AB_hydrolase_1"/>
</dbReference>
<feature type="domain" description="AB hydrolase-1" evidence="2">
    <location>
        <begin position="33"/>
        <end position="284"/>
    </location>
</feature>
<organism evidence="3 4">
    <name type="scientific">Salinisphaera dokdonensis CL-ES53</name>
    <dbReference type="NCBI Taxonomy" id="1304272"/>
    <lineage>
        <taxon>Bacteria</taxon>
        <taxon>Pseudomonadati</taxon>
        <taxon>Pseudomonadota</taxon>
        <taxon>Gammaproteobacteria</taxon>
        <taxon>Salinisphaerales</taxon>
        <taxon>Salinisphaeraceae</taxon>
        <taxon>Salinisphaera</taxon>
    </lineage>
</organism>
<dbReference type="Proteomes" id="UP001460888">
    <property type="component" value="Unassembled WGS sequence"/>
</dbReference>
<proteinExistence type="predicted"/>
<accession>A0ABV2B3Z7</accession>
<name>A0ABV2B3Z7_9GAMM</name>
<dbReference type="PANTHER" id="PTHR43798">
    <property type="entry name" value="MONOACYLGLYCEROL LIPASE"/>
    <property type="match status" value="1"/>
</dbReference>
<protein>
    <submittedName>
        <fullName evidence="3">Hydrolase</fullName>
    </submittedName>
</protein>
<evidence type="ECO:0000313" key="4">
    <source>
        <dbReference type="Proteomes" id="UP001460888"/>
    </source>
</evidence>
<dbReference type="InterPro" id="IPR050266">
    <property type="entry name" value="AB_hydrolase_sf"/>
</dbReference>
<dbReference type="InterPro" id="IPR029058">
    <property type="entry name" value="AB_hydrolase_fold"/>
</dbReference>
<keyword evidence="4" id="KW-1185">Reference proteome</keyword>
<dbReference type="GO" id="GO:0016787">
    <property type="term" value="F:hydrolase activity"/>
    <property type="evidence" value="ECO:0007669"/>
    <property type="project" value="UniProtKB-KW"/>
</dbReference>
<evidence type="ECO:0000313" key="3">
    <source>
        <dbReference type="EMBL" id="MES1930566.1"/>
    </source>
</evidence>
<reference evidence="3 4" key="1">
    <citation type="submission" date="2013-03" db="EMBL/GenBank/DDBJ databases">
        <title>Salinisphaera dokdonensis CL-ES53 Genome Sequencing.</title>
        <authorList>
            <person name="Li C."/>
            <person name="Lai Q."/>
            <person name="Shao Z."/>
        </authorList>
    </citation>
    <scope>NUCLEOTIDE SEQUENCE [LARGE SCALE GENOMIC DNA]</scope>
    <source>
        <strain evidence="3 4">CL-ES53</strain>
    </source>
</reference>
<comment type="caution">
    <text evidence="3">The sequence shown here is derived from an EMBL/GenBank/DDBJ whole genome shotgun (WGS) entry which is preliminary data.</text>
</comment>
<dbReference type="EMBL" id="APND01000005">
    <property type="protein sequence ID" value="MES1930566.1"/>
    <property type="molecule type" value="Genomic_DNA"/>
</dbReference>
<dbReference type="PANTHER" id="PTHR43798:SF31">
    <property type="entry name" value="AB HYDROLASE SUPERFAMILY PROTEIN YCLE"/>
    <property type="match status" value="1"/>
</dbReference>
<dbReference type="SUPFAM" id="SSF53474">
    <property type="entry name" value="alpha/beta-Hydrolases"/>
    <property type="match status" value="1"/>
</dbReference>
<evidence type="ECO:0000256" key="1">
    <source>
        <dbReference type="ARBA" id="ARBA00022801"/>
    </source>
</evidence>
<evidence type="ECO:0000259" key="2">
    <source>
        <dbReference type="Pfam" id="PF12697"/>
    </source>
</evidence>